<accession>A0A2I0B2V9</accession>
<dbReference type="GO" id="GO:0010158">
    <property type="term" value="P:abaxial cell fate specification"/>
    <property type="evidence" value="ECO:0007669"/>
    <property type="project" value="TreeGrafter"/>
</dbReference>
<reference evidence="2 3" key="1">
    <citation type="journal article" date="2017" name="Nature">
        <title>The Apostasia genome and the evolution of orchids.</title>
        <authorList>
            <person name="Zhang G.Q."/>
            <person name="Liu K.W."/>
            <person name="Li Z."/>
            <person name="Lohaus R."/>
            <person name="Hsiao Y.Y."/>
            <person name="Niu S.C."/>
            <person name="Wang J.Y."/>
            <person name="Lin Y.C."/>
            <person name="Xu Q."/>
            <person name="Chen L.J."/>
            <person name="Yoshida K."/>
            <person name="Fujiwara S."/>
            <person name="Wang Z.W."/>
            <person name="Zhang Y.Q."/>
            <person name="Mitsuda N."/>
            <person name="Wang M."/>
            <person name="Liu G.H."/>
            <person name="Pecoraro L."/>
            <person name="Huang H.X."/>
            <person name="Xiao X.J."/>
            <person name="Lin M."/>
            <person name="Wu X.Y."/>
            <person name="Wu W.L."/>
            <person name="Chen Y.Y."/>
            <person name="Chang S.B."/>
            <person name="Sakamoto S."/>
            <person name="Ohme-Takagi M."/>
            <person name="Yagi M."/>
            <person name="Zeng S.J."/>
            <person name="Shen C.Y."/>
            <person name="Yeh C.M."/>
            <person name="Luo Y.B."/>
            <person name="Tsai W.C."/>
            <person name="Van de Peer Y."/>
            <person name="Liu Z.J."/>
        </authorList>
    </citation>
    <scope>NUCLEOTIDE SEQUENCE [LARGE SCALE GENOMIC DNA]</scope>
    <source>
        <strain evidence="3">cv. Shenzhen</strain>
        <tissue evidence="2">Stem</tissue>
    </source>
</reference>
<dbReference type="PANTHER" id="PTHR31675:SF30">
    <property type="entry name" value="AXIAL REGULATOR YABBY 2-RELATED"/>
    <property type="match status" value="1"/>
</dbReference>
<dbReference type="InterPro" id="IPR006780">
    <property type="entry name" value="YABBY"/>
</dbReference>
<evidence type="ECO:0000313" key="3">
    <source>
        <dbReference type="Proteomes" id="UP000236161"/>
    </source>
</evidence>
<sequence length="263" mass="28669">MHTEMLDLITYASNTEKRNAKAEMDFIAQQIADHLFDFSLYTMSHLCRNANEASHFLAQLASSGDFTWVSVPGTNLLNIVTVRCGHCANLLPVNINGALPQTIPPPHPQGHNVGQQGSHLECESSTRCNRISLFNSMVNNDQHDMNSTHQPSLTPLTELLLNSSPLSNSSSTVTPCLTAAQQRALAEQLLNRSPLSNSNSTVTPYLTAAQQRTFAEQLLNSSPLSKQLLNSGPLPNSYSTEPLPEQLLNSSPCLIAAQQRPLV</sequence>
<dbReference type="Proteomes" id="UP000236161">
    <property type="component" value="Unassembled WGS sequence"/>
</dbReference>
<dbReference type="STRING" id="1088818.A0A2I0B2V9"/>
<dbReference type="GO" id="GO:0005634">
    <property type="term" value="C:nucleus"/>
    <property type="evidence" value="ECO:0007669"/>
    <property type="project" value="TreeGrafter"/>
</dbReference>
<name>A0A2I0B2V9_9ASPA</name>
<keyword evidence="3" id="KW-1185">Reference proteome</keyword>
<feature type="domain" description="YABBY N-terminal" evidence="1">
    <location>
        <begin position="69"/>
        <end position="102"/>
    </location>
</feature>
<evidence type="ECO:0000259" key="1">
    <source>
        <dbReference type="Pfam" id="PF24868"/>
    </source>
</evidence>
<organism evidence="2 3">
    <name type="scientific">Apostasia shenzhenica</name>
    <dbReference type="NCBI Taxonomy" id="1088818"/>
    <lineage>
        <taxon>Eukaryota</taxon>
        <taxon>Viridiplantae</taxon>
        <taxon>Streptophyta</taxon>
        <taxon>Embryophyta</taxon>
        <taxon>Tracheophyta</taxon>
        <taxon>Spermatophyta</taxon>
        <taxon>Magnoliopsida</taxon>
        <taxon>Liliopsida</taxon>
        <taxon>Asparagales</taxon>
        <taxon>Orchidaceae</taxon>
        <taxon>Apostasioideae</taxon>
        <taxon>Apostasia</taxon>
    </lineage>
</organism>
<dbReference type="Pfam" id="PF24868">
    <property type="entry name" value="YABBY_N"/>
    <property type="match status" value="1"/>
</dbReference>
<protein>
    <submittedName>
        <fullName evidence="2">Protein YABBY 2</fullName>
    </submittedName>
</protein>
<dbReference type="PANTHER" id="PTHR31675">
    <property type="entry name" value="PROTEIN YABBY 6-RELATED"/>
    <property type="match status" value="1"/>
</dbReference>
<gene>
    <name evidence="2" type="primary">YAB2</name>
    <name evidence="2" type="ORF">AXF42_Ash015017</name>
</gene>
<dbReference type="EMBL" id="KZ451919">
    <property type="protein sequence ID" value="PKA62133.1"/>
    <property type="molecule type" value="Genomic_DNA"/>
</dbReference>
<dbReference type="AlphaFoldDB" id="A0A2I0B2V9"/>
<dbReference type="OrthoDB" id="667577at2759"/>
<evidence type="ECO:0000313" key="2">
    <source>
        <dbReference type="EMBL" id="PKA62133.1"/>
    </source>
</evidence>
<dbReference type="InterPro" id="IPR056776">
    <property type="entry name" value="YABBY_N"/>
</dbReference>
<proteinExistence type="predicted"/>